<keyword evidence="1" id="KW-1133">Transmembrane helix</keyword>
<evidence type="ECO:0000256" key="1">
    <source>
        <dbReference type="SAM" id="Phobius"/>
    </source>
</evidence>
<dbReference type="Proteomes" id="UP000239550">
    <property type="component" value="Unassembled WGS sequence"/>
</dbReference>
<reference evidence="2 3" key="1">
    <citation type="submission" date="2018-02" db="EMBL/GenBank/DDBJ databases">
        <title>Five New Genomes of Indian Photorhabdus Isolates TSA.</title>
        <authorList>
            <person name="Dubay B."/>
            <person name="Somvanshi V.S."/>
        </authorList>
    </citation>
    <scope>NUCLEOTIDE SEQUENCE [LARGE SCALE GENOMIC DNA]</scope>
    <source>
        <strain evidence="2 3">H1</strain>
    </source>
</reference>
<sequence length="81" mass="9341">MLTLLTTFLLGKTVNTIPQFYNALLDHWQLLIIFKITSNALLLLLTIIYDNILPALRSIVTTAIWVLYSMMSVRVKRTFVN</sequence>
<proteinExistence type="predicted"/>
<accession>A0A2S8Q1H8</accession>
<keyword evidence="3" id="KW-1185">Reference proteome</keyword>
<dbReference type="AlphaFoldDB" id="A0A2S8Q1H8"/>
<evidence type="ECO:0000313" key="2">
    <source>
        <dbReference type="EMBL" id="PQQ25629.1"/>
    </source>
</evidence>
<comment type="caution">
    <text evidence="2">The sequence shown here is derived from an EMBL/GenBank/DDBJ whole genome shotgun (WGS) entry which is preliminary data.</text>
</comment>
<evidence type="ECO:0000313" key="3">
    <source>
        <dbReference type="Proteomes" id="UP000239550"/>
    </source>
</evidence>
<keyword evidence="1" id="KW-0472">Membrane</keyword>
<keyword evidence="1" id="KW-0812">Transmembrane</keyword>
<protein>
    <submittedName>
        <fullName evidence="2">Uncharacterized protein</fullName>
    </submittedName>
</protein>
<dbReference type="EMBL" id="PUWT01000029">
    <property type="protein sequence ID" value="PQQ25629.1"/>
    <property type="molecule type" value="Genomic_DNA"/>
</dbReference>
<organism evidence="2 3">
    <name type="scientific">Photorhabdus hindustanensis</name>
    <dbReference type="NCBI Taxonomy" id="2918802"/>
    <lineage>
        <taxon>Bacteria</taxon>
        <taxon>Pseudomonadati</taxon>
        <taxon>Pseudomonadota</taxon>
        <taxon>Gammaproteobacteria</taxon>
        <taxon>Enterobacterales</taxon>
        <taxon>Morganellaceae</taxon>
        <taxon>Photorhabdus</taxon>
    </lineage>
</organism>
<gene>
    <name evidence="2" type="ORF">C6H66_11865</name>
</gene>
<name>A0A2S8Q1H8_9GAMM</name>
<feature type="transmembrane region" description="Helical" evidence="1">
    <location>
        <begin position="40"/>
        <end position="68"/>
    </location>
</feature>
<dbReference type="RefSeq" id="WP_105395779.1">
    <property type="nucleotide sequence ID" value="NZ_CAWNTA010000084.1"/>
</dbReference>